<keyword evidence="1" id="KW-0175">Coiled coil</keyword>
<accession>A0A9E7M753</accession>
<name>A0A9E7M753_9CAUD</name>
<dbReference type="EMBL" id="OL362270">
    <property type="protein sequence ID" value="URY99151.1"/>
    <property type="molecule type" value="Genomic_DNA"/>
</dbReference>
<evidence type="ECO:0000256" key="1">
    <source>
        <dbReference type="SAM" id="Coils"/>
    </source>
</evidence>
<sequence>MNLITILHKLLDRAYRKAADRATARAVKAERHRDALADEALELAAKLAEVQHEHRHTFYEIQAQHNEAARIEAQRQKAADLFGGI</sequence>
<feature type="coiled-coil region" evidence="1">
    <location>
        <begin position="19"/>
        <end position="53"/>
    </location>
</feature>
<proteinExistence type="predicted"/>
<protein>
    <submittedName>
        <fullName evidence="2">Uncharacterized protein</fullName>
    </submittedName>
</protein>
<evidence type="ECO:0000313" key="3">
    <source>
        <dbReference type="Proteomes" id="UP001055992"/>
    </source>
</evidence>
<gene>
    <name evidence="2" type="ORF">6937_0020</name>
</gene>
<evidence type="ECO:0000313" key="2">
    <source>
        <dbReference type="EMBL" id="URY99151.1"/>
    </source>
</evidence>
<organism evidence="2 3">
    <name type="scientific">Klebsiella phage 6937</name>
    <dbReference type="NCBI Taxonomy" id="2912294"/>
    <lineage>
        <taxon>Viruses</taxon>
        <taxon>Duplodnaviria</taxon>
        <taxon>Heunggongvirae</taxon>
        <taxon>Uroviricota</taxon>
        <taxon>Caudoviricetes</taxon>
        <taxon>Autographivirales</taxon>
        <taxon>Autonotataviridae</taxon>
        <taxon>Melnykvirinae</taxon>
        <taxon>Cullenvirus</taxon>
        <taxon>Cullenvirus 6937</taxon>
    </lineage>
</organism>
<reference evidence="2" key="1">
    <citation type="submission" date="2021-11" db="EMBL/GenBank/DDBJ databases">
        <title>The TAILOR 12: Case summaries of 12 patient that have undergone phage therapy for multidrug-resistant infections.</title>
        <authorList>
            <person name="Green S."/>
            <person name="Terwilliger A."/>
            <person name="Clark J."/>
            <person name="Salazar K."/>
            <person name="Maresso A."/>
        </authorList>
    </citation>
    <scope>NUCLEOTIDE SEQUENCE</scope>
</reference>
<dbReference type="Proteomes" id="UP001055992">
    <property type="component" value="Segment"/>
</dbReference>
<keyword evidence="3" id="KW-1185">Reference proteome</keyword>